<dbReference type="AlphaFoldDB" id="A0AAJ0DIS9"/>
<evidence type="ECO:0000313" key="1">
    <source>
        <dbReference type="EMBL" id="KAK3054732.1"/>
    </source>
</evidence>
<gene>
    <name evidence="1" type="ORF">LTR09_004461</name>
</gene>
<sequence>MFAVSGNDSYYGLPGVRPDTRRLKQLVREVSGLSIANSLPWIDDHGLLMAGAWGSRAWTFQERFNAQRSLFLSDYGAIFNYKHTYSSGDEHCSHPRIGEGRDIATGDMVSSAGQDKRCEPYLKSVRTGSDDYARFLFGLPEVEFDAALLWSPLCSSVRRLQYPSWSWLGWEGTAAWPGTHERDTFFTTETVPLPWLDAETIHKNSQSHTVLIDGRVVSAGGDKDLLGDGGKLDKAWFTSDDLCLPSSGERNDIIRGLRAEIHDHLGARNSANVLRKHTKHASHSYFREIRWPGRYPKWTYTMTNTSSVAPAGRITFRTLSAQMHITGDPFPRAKLCLRLFGEQAGYIDIPDPALTSGEDTIETGWYESVVLSRSTLDGNFKPVPEPLEYDSSRASYRGHRGNYESQTVERTATIDEKRAFDTAIFDRTQPLCTWRMFDVLMVAGAPANVRQGVVAPLVYRRAIGRIPVDAFLACSPEMEVIELG</sequence>
<proteinExistence type="predicted"/>
<dbReference type="PANTHER" id="PTHR33112:SF12">
    <property type="entry name" value="HETEROKARYON INCOMPATIBILITY DOMAIN-CONTAINING PROTEIN"/>
    <property type="match status" value="1"/>
</dbReference>
<keyword evidence="2" id="KW-1185">Reference proteome</keyword>
<comment type="caution">
    <text evidence="1">The sequence shown here is derived from an EMBL/GenBank/DDBJ whole genome shotgun (WGS) entry which is preliminary data.</text>
</comment>
<dbReference type="Proteomes" id="UP001271007">
    <property type="component" value="Unassembled WGS sequence"/>
</dbReference>
<evidence type="ECO:0000313" key="2">
    <source>
        <dbReference type="Proteomes" id="UP001271007"/>
    </source>
</evidence>
<dbReference type="PANTHER" id="PTHR33112">
    <property type="entry name" value="DOMAIN PROTEIN, PUTATIVE-RELATED"/>
    <property type="match status" value="1"/>
</dbReference>
<name>A0AAJ0DIS9_9PEZI</name>
<dbReference type="EMBL" id="JAWDJX010000011">
    <property type="protein sequence ID" value="KAK3054732.1"/>
    <property type="molecule type" value="Genomic_DNA"/>
</dbReference>
<protein>
    <submittedName>
        <fullName evidence="1">Uncharacterized protein</fullName>
    </submittedName>
</protein>
<reference evidence="1" key="1">
    <citation type="submission" date="2023-04" db="EMBL/GenBank/DDBJ databases">
        <title>Black Yeasts Isolated from many extreme environments.</title>
        <authorList>
            <person name="Coleine C."/>
            <person name="Stajich J.E."/>
            <person name="Selbmann L."/>
        </authorList>
    </citation>
    <scope>NUCLEOTIDE SEQUENCE</scope>
    <source>
        <strain evidence="1">CCFEE 5312</strain>
    </source>
</reference>
<organism evidence="1 2">
    <name type="scientific">Extremus antarcticus</name>
    <dbReference type="NCBI Taxonomy" id="702011"/>
    <lineage>
        <taxon>Eukaryota</taxon>
        <taxon>Fungi</taxon>
        <taxon>Dikarya</taxon>
        <taxon>Ascomycota</taxon>
        <taxon>Pezizomycotina</taxon>
        <taxon>Dothideomycetes</taxon>
        <taxon>Dothideomycetidae</taxon>
        <taxon>Mycosphaerellales</taxon>
        <taxon>Extremaceae</taxon>
        <taxon>Extremus</taxon>
    </lineage>
</organism>
<accession>A0AAJ0DIS9</accession>